<proteinExistence type="predicted"/>
<evidence type="ECO:0008006" key="3">
    <source>
        <dbReference type="Google" id="ProtNLM"/>
    </source>
</evidence>
<dbReference type="EMBL" id="JAWDIO010000002">
    <property type="protein sequence ID" value="MDU0353090.1"/>
    <property type="molecule type" value="Genomic_DNA"/>
</dbReference>
<gene>
    <name evidence="1" type="ORF">RS130_03330</name>
</gene>
<reference evidence="1 2" key="1">
    <citation type="submission" date="2023-10" db="EMBL/GenBank/DDBJ databases">
        <title>Glaciecola aquimarina strain GGW-M5 nov., isolated from a coastal seawater.</title>
        <authorList>
            <person name="Bayburt H."/>
            <person name="Kim J.M."/>
            <person name="Choi B.J."/>
            <person name="Jeon C.O."/>
        </authorList>
    </citation>
    <scope>NUCLEOTIDE SEQUENCE [LARGE SCALE GENOMIC DNA]</scope>
    <source>
        <strain evidence="1 2">KCTC 32108</strain>
    </source>
</reference>
<comment type="caution">
    <text evidence="1">The sequence shown here is derived from an EMBL/GenBank/DDBJ whole genome shotgun (WGS) entry which is preliminary data.</text>
</comment>
<dbReference type="Proteomes" id="UP001247805">
    <property type="component" value="Unassembled WGS sequence"/>
</dbReference>
<dbReference type="RefSeq" id="WP_316024785.1">
    <property type="nucleotide sequence ID" value="NZ_JAWDIO010000002.1"/>
</dbReference>
<accession>A0ABU3SSU9</accession>
<name>A0ABU3SSU9_9ALTE</name>
<protein>
    <recommendedName>
        <fullName evidence="3">HTH lysR-type domain-containing protein</fullName>
    </recommendedName>
</protein>
<keyword evidence="2" id="KW-1185">Reference proteome</keyword>
<evidence type="ECO:0000313" key="2">
    <source>
        <dbReference type="Proteomes" id="UP001247805"/>
    </source>
</evidence>
<organism evidence="1 2">
    <name type="scientific">Paraglaciecola aquimarina</name>
    <dbReference type="NCBI Taxonomy" id="1235557"/>
    <lineage>
        <taxon>Bacteria</taxon>
        <taxon>Pseudomonadati</taxon>
        <taxon>Pseudomonadota</taxon>
        <taxon>Gammaproteobacteria</taxon>
        <taxon>Alteromonadales</taxon>
        <taxon>Alteromonadaceae</taxon>
        <taxon>Paraglaciecola</taxon>
    </lineage>
</organism>
<sequence>MNQQLALTIQNEPSQGLWTRLESLLVEVVLASTANQQIRASLLNVSQPTLRKLIGQLESSAAS</sequence>
<evidence type="ECO:0000313" key="1">
    <source>
        <dbReference type="EMBL" id="MDU0353090.1"/>
    </source>
</evidence>